<protein>
    <submittedName>
        <fullName evidence="2">Uncharacterized protein</fullName>
    </submittedName>
</protein>
<name>A0A6J4VML7_9CYAN</name>
<organism evidence="2">
    <name type="scientific">uncultured Synechococcales cyanobacterium</name>
    <dbReference type="NCBI Taxonomy" id="1936017"/>
    <lineage>
        <taxon>Bacteria</taxon>
        <taxon>Bacillati</taxon>
        <taxon>Cyanobacteriota</taxon>
        <taxon>Cyanophyceae</taxon>
        <taxon>Synechococcales</taxon>
        <taxon>environmental samples</taxon>
    </lineage>
</organism>
<keyword evidence="1" id="KW-1133">Transmembrane helix</keyword>
<sequence>MGLDYGSSAILVMPGVAVAVAGSMNSIIVYLTCGVVLQNMVKVVKTLWQRSNSGSHSIHVALEVRKISSINFIRC</sequence>
<proteinExistence type="predicted"/>
<accession>A0A6J4VML7</accession>
<dbReference type="EMBL" id="CADCWO010000157">
    <property type="protein sequence ID" value="CAA9580403.1"/>
    <property type="molecule type" value="Genomic_DNA"/>
</dbReference>
<feature type="transmembrane region" description="Helical" evidence="1">
    <location>
        <begin position="12"/>
        <end position="37"/>
    </location>
</feature>
<reference evidence="2" key="1">
    <citation type="submission" date="2020-02" db="EMBL/GenBank/DDBJ databases">
        <authorList>
            <person name="Meier V. D."/>
        </authorList>
    </citation>
    <scope>NUCLEOTIDE SEQUENCE</scope>
    <source>
        <strain evidence="2">AVDCRST_MAG81</strain>
    </source>
</reference>
<gene>
    <name evidence="2" type="ORF">AVDCRST_MAG81-2788</name>
</gene>
<dbReference type="AlphaFoldDB" id="A0A6J4VML7"/>
<evidence type="ECO:0000313" key="2">
    <source>
        <dbReference type="EMBL" id="CAA9580403.1"/>
    </source>
</evidence>
<keyword evidence="1" id="KW-0472">Membrane</keyword>
<evidence type="ECO:0000256" key="1">
    <source>
        <dbReference type="SAM" id="Phobius"/>
    </source>
</evidence>
<keyword evidence="1" id="KW-0812">Transmembrane</keyword>